<dbReference type="GO" id="GO:0046390">
    <property type="term" value="P:ribose phosphate biosynthetic process"/>
    <property type="evidence" value="ECO:0007669"/>
    <property type="project" value="TreeGrafter"/>
</dbReference>
<evidence type="ECO:0000313" key="4">
    <source>
        <dbReference type="Proteomes" id="UP000799423"/>
    </source>
</evidence>
<evidence type="ECO:0000256" key="1">
    <source>
        <dbReference type="PIRSR" id="PIRSR613078-1"/>
    </source>
</evidence>
<proteinExistence type="predicted"/>
<feature type="binding site" evidence="2">
    <location>
        <begin position="100"/>
        <end position="103"/>
    </location>
    <ligand>
        <name>substrate</name>
    </ligand>
</feature>
<dbReference type="OrthoDB" id="4818801at2759"/>
<keyword evidence="4" id="KW-1185">Reference proteome</keyword>
<dbReference type="GO" id="GO:0050278">
    <property type="term" value="F:sedoheptulose-bisphosphatase activity"/>
    <property type="evidence" value="ECO:0007669"/>
    <property type="project" value="TreeGrafter"/>
</dbReference>
<dbReference type="InterPro" id="IPR013078">
    <property type="entry name" value="His_Pase_superF_clade-1"/>
</dbReference>
<name>A0A6A7B1N4_9PLEO</name>
<accession>A0A6A7B1N4</accession>
<feature type="binding site" evidence="2">
    <location>
        <begin position="28"/>
        <end position="29"/>
    </location>
    <ligand>
        <name>substrate</name>
    </ligand>
</feature>
<evidence type="ECO:0000256" key="2">
    <source>
        <dbReference type="PIRSR" id="PIRSR613078-2"/>
    </source>
</evidence>
<organism evidence="3 4">
    <name type="scientific">Plenodomus tracheiphilus IPT5</name>
    <dbReference type="NCBI Taxonomy" id="1408161"/>
    <lineage>
        <taxon>Eukaryota</taxon>
        <taxon>Fungi</taxon>
        <taxon>Dikarya</taxon>
        <taxon>Ascomycota</taxon>
        <taxon>Pezizomycotina</taxon>
        <taxon>Dothideomycetes</taxon>
        <taxon>Pleosporomycetidae</taxon>
        <taxon>Pleosporales</taxon>
        <taxon>Pleosporineae</taxon>
        <taxon>Leptosphaeriaceae</taxon>
        <taxon>Plenodomus</taxon>
    </lineage>
</organism>
<dbReference type="Proteomes" id="UP000799423">
    <property type="component" value="Unassembled WGS sequence"/>
</dbReference>
<reference evidence="3" key="1">
    <citation type="submission" date="2020-01" db="EMBL/GenBank/DDBJ databases">
        <authorList>
            <consortium name="DOE Joint Genome Institute"/>
            <person name="Haridas S."/>
            <person name="Albert R."/>
            <person name="Binder M."/>
            <person name="Bloem J."/>
            <person name="Labutti K."/>
            <person name="Salamov A."/>
            <person name="Andreopoulos B."/>
            <person name="Baker S.E."/>
            <person name="Barry K."/>
            <person name="Bills G."/>
            <person name="Bluhm B.H."/>
            <person name="Cannon C."/>
            <person name="Castanera R."/>
            <person name="Culley D.E."/>
            <person name="Daum C."/>
            <person name="Ezra D."/>
            <person name="Gonzalez J.B."/>
            <person name="Henrissat B."/>
            <person name="Kuo A."/>
            <person name="Liang C."/>
            <person name="Lipzen A."/>
            <person name="Lutzoni F."/>
            <person name="Magnuson J."/>
            <person name="Mondo S."/>
            <person name="Nolan M."/>
            <person name="Ohm R."/>
            <person name="Pangilinan J."/>
            <person name="Park H.-J."/>
            <person name="Ramirez L."/>
            <person name="Alfaro M."/>
            <person name="Sun H."/>
            <person name="Tritt A."/>
            <person name="Yoshinaga Y."/>
            <person name="Zwiers L.-H."/>
            <person name="Turgeon B.G."/>
            <person name="Goodwin S.B."/>
            <person name="Spatafora J.W."/>
            <person name="Crous P.W."/>
            <person name="Grigoriev I.V."/>
        </authorList>
    </citation>
    <scope>NUCLEOTIDE SEQUENCE</scope>
    <source>
        <strain evidence="3">IPT5</strain>
    </source>
</reference>
<dbReference type="SUPFAM" id="SSF53254">
    <property type="entry name" value="Phosphoglycerate mutase-like"/>
    <property type="match status" value="1"/>
</dbReference>
<dbReference type="EMBL" id="MU006311">
    <property type="protein sequence ID" value="KAF2849436.1"/>
    <property type="molecule type" value="Genomic_DNA"/>
</dbReference>
<feature type="active site" description="Proton donor/acceptor" evidence="1">
    <location>
        <position position="100"/>
    </location>
</feature>
<sequence length="231" mass="25812">MSDQDALTPRVFLVRHGETSWAKLGRFTGTTEIELTQTGIAQVSLMAETFVGAGKLMDPSHLSHVFVSPRTRAVQTFQLLLPCSTNVDAGKVVYTEDIAEWNYGDYEGLTDPEIRDLRKRRGLDLERDWDIWTDGCKGGESAQQVGERLDRLILQIKEIQKPYMHGEKSANVLLVAHGLILRCFVKRWLGWMIHSSLPMTLLPGSISVLSYKANDITQPALHVGTALPLPN</sequence>
<dbReference type="PANTHER" id="PTHR48100:SF15">
    <property type="entry name" value="SEDOHEPTULOSE 1,7-BISPHOSPHATASE"/>
    <property type="match status" value="1"/>
</dbReference>
<feature type="active site" description="Tele-phosphohistidine intermediate" evidence="1">
    <location>
        <position position="16"/>
    </location>
</feature>
<dbReference type="Pfam" id="PF00300">
    <property type="entry name" value="His_Phos_1"/>
    <property type="match status" value="1"/>
</dbReference>
<dbReference type="CDD" id="cd07067">
    <property type="entry name" value="HP_PGM_like"/>
    <property type="match status" value="1"/>
</dbReference>
<gene>
    <name evidence="3" type="ORF">T440DRAFT_426475</name>
</gene>
<dbReference type="InterPro" id="IPR050275">
    <property type="entry name" value="PGM_Phosphatase"/>
</dbReference>
<dbReference type="InterPro" id="IPR029033">
    <property type="entry name" value="His_PPase_superfam"/>
</dbReference>
<feature type="binding site" evidence="2">
    <location>
        <position position="72"/>
    </location>
    <ligand>
        <name>substrate</name>
    </ligand>
</feature>
<dbReference type="Gene3D" id="3.40.50.1240">
    <property type="entry name" value="Phosphoglycerate mutase-like"/>
    <property type="match status" value="1"/>
</dbReference>
<dbReference type="AlphaFoldDB" id="A0A6A7B1N4"/>
<protein>
    <submittedName>
        <fullName evidence="3">Phosphoglycerate mutase</fullName>
    </submittedName>
</protein>
<dbReference type="PANTHER" id="PTHR48100">
    <property type="entry name" value="BROAD-SPECIFICITY PHOSPHATASE YOR283W-RELATED"/>
    <property type="match status" value="1"/>
</dbReference>
<dbReference type="SMART" id="SM00855">
    <property type="entry name" value="PGAM"/>
    <property type="match status" value="1"/>
</dbReference>
<evidence type="ECO:0000313" key="3">
    <source>
        <dbReference type="EMBL" id="KAF2849436.1"/>
    </source>
</evidence>